<dbReference type="PANTHER" id="PTHR12979:SF5">
    <property type="entry name" value="CCR4-NOT TRANSCRIPTION COMPLEX SUBUNIT 10"/>
    <property type="match status" value="1"/>
</dbReference>
<evidence type="ECO:0000256" key="1">
    <source>
        <dbReference type="ARBA" id="ARBA00010080"/>
    </source>
</evidence>
<feature type="compositionally biased region" description="Basic and acidic residues" evidence="2">
    <location>
        <begin position="591"/>
        <end position="604"/>
    </location>
</feature>
<dbReference type="SMART" id="SM00028">
    <property type="entry name" value="TPR"/>
    <property type="match status" value="2"/>
</dbReference>
<feature type="region of interest" description="Disordered" evidence="2">
    <location>
        <begin position="590"/>
        <end position="615"/>
    </location>
</feature>
<feature type="compositionally biased region" description="Polar residues" evidence="2">
    <location>
        <begin position="456"/>
        <end position="479"/>
    </location>
</feature>
<protein>
    <recommendedName>
        <fullName evidence="5">CCR4-NOT transcription complex subunit 10</fullName>
    </recommendedName>
</protein>
<organism evidence="3 4">
    <name type="scientific">Ensete ventricosum</name>
    <name type="common">Abyssinian banana</name>
    <name type="synonym">Musa ensete</name>
    <dbReference type="NCBI Taxonomy" id="4639"/>
    <lineage>
        <taxon>Eukaryota</taxon>
        <taxon>Viridiplantae</taxon>
        <taxon>Streptophyta</taxon>
        <taxon>Embryophyta</taxon>
        <taxon>Tracheophyta</taxon>
        <taxon>Spermatophyta</taxon>
        <taxon>Magnoliopsida</taxon>
        <taxon>Liliopsida</taxon>
        <taxon>Zingiberales</taxon>
        <taxon>Musaceae</taxon>
        <taxon>Ensete</taxon>
    </lineage>
</organism>
<dbReference type="InterPro" id="IPR011990">
    <property type="entry name" value="TPR-like_helical_dom_sf"/>
</dbReference>
<dbReference type="Gene3D" id="1.25.40.10">
    <property type="entry name" value="Tetratricopeptide repeat domain"/>
    <property type="match status" value="2"/>
</dbReference>
<evidence type="ECO:0000313" key="4">
    <source>
        <dbReference type="Proteomes" id="UP000287651"/>
    </source>
</evidence>
<gene>
    <name evidence="3" type="ORF">B296_00043183</name>
</gene>
<dbReference type="EMBL" id="AMZH03006848">
    <property type="protein sequence ID" value="RRT62801.1"/>
    <property type="molecule type" value="Genomic_DNA"/>
</dbReference>
<proteinExistence type="inferred from homology"/>
<dbReference type="Proteomes" id="UP000287651">
    <property type="component" value="Unassembled WGS sequence"/>
</dbReference>
<feature type="region of interest" description="Disordered" evidence="2">
    <location>
        <begin position="456"/>
        <end position="486"/>
    </location>
</feature>
<dbReference type="PANTHER" id="PTHR12979">
    <property type="entry name" value="CCR4-NOT TRANSCRIPTION COMPLEX SUBUNIT 10"/>
    <property type="match status" value="1"/>
</dbReference>
<dbReference type="AlphaFoldDB" id="A0A426ZFS0"/>
<comment type="similarity">
    <text evidence="1">Belongs to the CNOT10 family.</text>
</comment>
<dbReference type="InterPro" id="IPR019734">
    <property type="entry name" value="TPR_rpt"/>
</dbReference>
<evidence type="ECO:0008006" key="5">
    <source>
        <dbReference type="Google" id="ProtNLM"/>
    </source>
</evidence>
<dbReference type="InterPro" id="IPR039740">
    <property type="entry name" value="CNOT10"/>
</dbReference>
<dbReference type="SUPFAM" id="SSF48452">
    <property type="entry name" value="TPR-like"/>
    <property type="match status" value="2"/>
</dbReference>
<comment type="caution">
    <text evidence="3">The sequence shown here is derived from an EMBL/GenBank/DDBJ whole genome shotgun (WGS) entry which is preliminary data.</text>
</comment>
<evidence type="ECO:0000313" key="3">
    <source>
        <dbReference type="EMBL" id="RRT62801.1"/>
    </source>
</evidence>
<dbReference type="GO" id="GO:0030014">
    <property type="term" value="C:CCR4-NOT complex"/>
    <property type="evidence" value="ECO:0007669"/>
    <property type="project" value="InterPro"/>
</dbReference>
<evidence type="ECO:0000256" key="2">
    <source>
        <dbReference type="SAM" id="MobiDB-lite"/>
    </source>
</evidence>
<reference evidence="3 4" key="1">
    <citation type="journal article" date="2014" name="Agronomy (Basel)">
        <title>A Draft Genome Sequence for Ensete ventricosum, the Drought-Tolerant Tree Against Hunger.</title>
        <authorList>
            <person name="Harrison J."/>
            <person name="Moore K.A."/>
            <person name="Paszkiewicz K."/>
            <person name="Jones T."/>
            <person name="Grant M."/>
            <person name="Ambacheew D."/>
            <person name="Muzemil S."/>
            <person name="Studholme D.J."/>
        </authorList>
    </citation>
    <scope>NUCLEOTIDE SEQUENCE [LARGE SCALE GENOMIC DNA]</scope>
</reference>
<sequence length="708" mass="77743">MVSGSKVNNPSDSGRIVYAEEFDTSVILLNIALSVLETLYQNIEPIDEVPSCFEHTGPLSDWYIPSDVIQYLEKSFGVGHAVGQGDIGSSIQHPSNQGLKVSITNSFSAPDASSTDSSGSINVPENALTRTLSDETLEYETLYSTLDTGTENLERPTLNDNSITSADQAASAIDLKLNLHLYKVRLLLLTRNLKAAKREIKLAMNIARFGDSSTALLLKSQLEYARGNYRKAIKLLMTSGNRSDPATLCIFNNNMGCIYHHLGKHHTSTLFFSKALKCSASLGCEKPLKLSTVSQDKSFFIVYNCGLQYLLCGRPLVAARCFDKARPVFYDKPIFWLRFAECCLSALEKGLLTKTGVSSSDGKEVKVHVVGSGRCRRLVIDDFSSGHRYSDCLGEGGLITSDGQHRLSLPFARRCLLNALYLLSKGEKVQSNASLYIKEEEDTYLATSANSKNLSHKNVLSGSSKASNATLTPGTSTNGDSKETKGGILLNTTLQSSVSSYEEICRKEMNMIKQVVLGNLAYVELNLVNPLKALSAAKELQQLPGCSRMYIFLSHVYVAEALCYMNQPKEAAEQLSVYVSEKNEVQLPYSEEDREKWRTVRSGDGEESSGPPNVKTSDEIQGMMFMKPDEARGMLYVNLAAICAIQGNVEQASLLSKKALAVLPNNPRAALAAIYIDLLLGRTQDAQVKLKHCRQVRFFPTHVRMGST</sequence>
<name>A0A426ZFS0_ENSVE</name>
<dbReference type="GO" id="GO:0006402">
    <property type="term" value="P:mRNA catabolic process"/>
    <property type="evidence" value="ECO:0007669"/>
    <property type="project" value="TreeGrafter"/>
</dbReference>
<dbReference type="GO" id="GO:0017148">
    <property type="term" value="P:negative regulation of translation"/>
    <property type="evidence" value="ECO:0007669"/>
    <property type="project" value="TreeGrafter"/>
</dbReference>
<accession>A0A426ZFS0</accession>